<reference evidence="2" key="1">
    <citation type="submission" date="2021-01" db="EMBL/GenBank/DDBJ databases">
        <authorList>
            <person name="Corre E."/>
            <person name="Pelletier E."/>
            <person name="Niang G."/>
            <person name="Scheremetjew M."/>
            <person name="Finn R."/>
            <person name="Kale V."/>
            <person name="Holt S."/>
            <person name="Cochrane G."/>
            <person name="Meng A."/>
            <person name="Brown T."/>
            <person name="Cohen L."/>
        </authorList>
    </citation>
    <scope>NUCLEOTIDE SEQUENCE</scope>
    <source>
        <strain evidence="2">UNC1205</strain>
    </source>
</reference>
<dbReference type="Pfam" id="PF07748">
    <property type="entry name" value="Glyco_hydro_38C"/>
    <property type="match status" value="1"/>
</dbReference>
<dbReference type="GO" id="GO:0030246">
    <property type="term" value="F:carbohydrate binding"/>
    <property type="evidence" value="ECO:0007669"/>
    <property type="project" value="InterPro"/>
</dbReference>
<dbReference type="PANTHER" id="PTHR11607:SF3">
    <property type="entry name" value="LYSOSOMAL ALPHA-MANNOSIDASE"/>
    <property type="match status" value="1"/>
</dbReference>
<dbReference type="SUPFAM" id="SSF74650">
    <property type="entry name" value="Galactose mutarotase-like"/>
    <property type="match status" value="1"/>
</dbReference>
<dbReference type="InterPro" id="IPR011013">
    <property type="entry name" value="Gal_mutarotase_sf_dom"/>
</dbReference>
<dbReference type="PANTHER" id="PTHR11607">
    <property type="entry name" value="ALPHA-MANNOSIDASE"/>
    <property type="match status" value="1"/>
</dbReference>
<evidence type="ECO:0000313" key="2">
    <source>
        <dbReference type="EMBL" id="CAD8762267.1"/>
    </source>
</evidence>
<dbReference type="GO" id="GO:0006013">
    <property type="term" value="P:mannose metabolic process"/>
    <property type="evidence" value="ECO:0007669"/>
    <property type="project" value="InterPro"/>
</dbReference>
<proteinExistence type="predicted"/>
<dbReference type="Gene3D" id="2.70.98.30">
    <property type="entry name" value="Golgi alpha-mannosidase II, domain 4"/>
    <property type="match status" value="1"/>
</dbReference>
<sequence>MASNRSAIVDLPVGSNGEYLVEDLQEGNAETVAALQMPLRSSNNKDDGESFVLTFTADSLPPVGAKVFRIQKHNDAITTMLRERRLDPSPNQTKHEFDERDDGTVKISNGHFSVVVDTQTGDIRQIGTQEVENLSSWGYYTSYDKEEDAIHDGDDHNSGAYIFRPSTPTQELKIVSAKNASIVHTSIGIEVHTEYEEPWIQTTIRIMKGVPYVEIEYQVGPIPIHDGRGKEVVTRYNTGVNNDATFFTDSNGREFIKRQRNHRPTWDLTVFEPVAGNYYPVNAAIYVEEKGKDTDEIDSQATGPSFAVVTDRTQGGGSIFDGTIELMVHRRTLADDYRGVDEPINETDVGITPCPPYGNATRIGKGLVIRGKHRILVEKTECQNESACGAVGGALLARSVMDESFADPLVFVASASSSEKIPFVTKSFSGLTEALPDNVMLITKKLLHDEGATPSYLIRLGHQYGEPVQVDLSTLFPYESIKEVREMTLSGNRDVDDWKKERFDWIPSQTSNIAKHEESFMPGEDATIELATLDIRTFVVKVQ</sequence>
<evidence type="ECO:0000259" key="1">
    <source>
        <dbReference type="Pfam" id="PF07748"/>
    </source>
</evidence>
<feature type="domain" description="Glycosyl hydrolase family 38 C-terminal" evidence="1">
    <location>
        <begin position="107"/>
        <end position="338"/>
    </location>
</feature>
<dbReference type="EMBL" id="HBFL01003249">
    <property type="protein sequence ID" value="CAD8762267.1"/>
    <property type="molecule type" value="Transcribed_RNA"/>
</dbReference>
<dbReference type="InterPro" id="IPR050843">
    <property type="entry name" value="Glycosyl_Hydrlase_38"/>
</dbReference>
<dbReference type="Gene3D" id="2.60.40.1360">
    <property type="match status" value="1"/>
</dbReference>
<dbReference type="InterPro" id="IPR011682">
    <property type="entry name" value="Glyco_hydro_38_C"/>
</dbReference>
<organism evidence="2">
    <name type="scientific">Pseudo-nitzschia delicatissima</name>
    <dbReference type="NCBI Taxonomy" id="44447"/>
    <lineage>
        <taxon>Eukaryota</taxon>
        <taxon>Sar</taxon>
        <taxon>Stramenopiles</taxon>
        <taxon>Ochrophyta</taxon>
        <taxon>Bacillariophyta</taxon>
        <taxon>Bacillariophyceae</taxon>
        <taxon>Bacillariophycidae</taxon>
        <taxon>Bacillariales</taxon>
        <taxon>Bacillariaceae</taxon>
        <taxon>Pseudo-nitzschia</taxon>
    </lineage>
</organism>
<dbReference type="AlphaFoldDB" id="A0A7S0Y663"/>
<name>A0A7S0Y663_9STRA</name>
<dbReference type="GO" id="GO:0004559">
    <property type="term" value="F:alpha-mannosidase activity"/>
    <property type="evidence" value="ECO:0007669"/>
    <property type="project" value="InterPro"/>
</dbReference>
<accession>A0A7S0Y663</accession>
<protein>
    <recommendedName>
        <fullName evidence="1">Glycosyl hydrolase family 38 C-terminal domain-containing protein</fullName>
    </recommendedName>
</protein>
<gene>
    <name evidence="2" type="ORF">PDEL1432_LOCUS2307</name>
</gene>